<accession>A0A6A6HBG5</accession>
<feature type="domain" description="F-box" evidence="1">
    <location>
        <begin position="4"/>
        <end position="39"/>
    </location>
</feature>
<keyword evidence="3" id="KW-1185">Reference proteome</keyword>
<sequence length="363" mass="40964">MHTLSLPPELLSLVYSGLPTIEDHINLSNTCHSFRSACQLTSPNAILRLAAAQNSIYIDPDPHFLILCCGRQLSSWALADASRTLELRDAFRDGVDGLLALCLKTCGLRIDDIRRMHQTRFRVLKPLYAAVAGMMPENEEGFVFSGAVWLAMDPKPIALQLLIYAELFRCDMDAVLYPGEGLPSFGYELRLEFVKYCIPDPMCSPPHPYLEVLETGPYKKWPTLWTTHNQLALMGIMRCPEWSRCWKSVMSEIGPQFSEPSSRAVEEGVDVLWEFYWKQSLWLSALIMQGIEGIDVMLTVSAGRKVEDVGNGKWRARLTQIRSQVEALKEAPQTHQFFQDGPRVSDAPYLLAEIRACVLGRVQ</sequence>
<dbReference type="EMBL" id="ML991795">
    <property type="protein sequence ID" value="KAF2234840.1"/>
    <property type="molecule type" value="Genomic_DNA"/>
</dbReference>
<dbReference type="InterPro" id="IPR001810">
    <property type="entry name" value="F-box_dom"/>
</dbReference>
<dbReference type="OrthoDB" id="2853639at2759"/>
<proteinExistence type="predicted"/>
<evidence type="ECO:0000259" key="1">
    <source>
        <dbReference type="Pfam" id="PF00646"/>
    </source>
</evidence>
<name>A0A6A6HBG5_VIRVR</name>
<dbReference type="Pfam" id="PF00646">
    <property type="entry name" value="F-box"/>
    <property type="match status" value="1"/>
</dbReference>
<dbReference type="AlphaFoldDB" id="A0A6A6HBG5"/>
<dbReference type="Proteomes" id="UP000800092">
    <property type="component" value="Unassembled WGS sequence"/>
</dbReference>
<protein>
    <recommendedName>
        <fullName evidence="1">F-box domain-containing protein</fullName>
    </recommendedName>
</protein>
<reference evidence="2" key="1">
    <citation type="journal article" date="2020" name="Stud. Mycol.">
        <title>101 Dothideomycetes genomes: a test case for predicting lifestyles and emergence of pathogens.</title>
        <authorList>
            <person name="Haridas S."/>
            <person name="Albert R."/>
            <person name="Binder M."/>
            <person name="Bloem J."/>
            <person name="Labutti K."/>
            <person name="Salamov A."/>
            <person name="Andreopoulos B."/>
            <person name="Baker S."/>
            <person name="Barry K."/>
            <person name="Bills G."/>
            <person name="Bluhm B."/>
            <person name="Cannon C."/>
            <person name="Castanera R."/>
            <person name="Culley D."/>
            <person name="Daum C."/>
            <person name="Ezra D."/>
            <person name="Gonzalez J."/>
            <person name="Henrissat B."/>
            <person name="Kuo A."/>
            <person name="Liang C."/>
            <person name="Lipzen A."/>
            <person name="Lutzoni F."/>
            <person name="Magnuson J."/>
            <person name="Mondo S."/>
            <person name="Nolan M."/>
            <person name="Ohm R."/>
            <person name="Pangilinan J."/>
            <person name="Park H.-J."/>
            <person name="Ramirez L."/>
            <person name="Alfaro M."/>
            <person name="Sun H."/>
            <person name="Tritt A."/>
            <person name="Yoshinaga Y."/>
            <person name="Zwiers L.-H."/>
            <person name="Turgeon B."/>
            <person name="Goodwin S."/>
            <person name="Spatafora J."/>
            <person name="Crous P."/>
            <person name="Grigoriev I."/>
        </authorList>
    </citation>
    <scope>NUCLEOTIDE SEQUENCE</scope>
    <source>
        <strain evidence="2">Tuck. ex Michener</strain>
    </source>
</reference>
<evidence type="ECO:0000313" key="2">
    <source>
        <dbReference type="EMBL" id="KAF2234840.1"/>
    </source>
</evidence>
<gene>
    <name evidence="2" type="ORF">EV356DRAFT_501084</name>
</gene>
<organism evidence="2 3">
    <name type="scientific">Viridothelium virens</name>
    <name type="common">Speckled blister lichen</name>
    <name type="synonym">Trypethelium virens</name>
    <dbReference type="NCBI Taxonomy" id="1048519"/>
    <lineage>
        <taxon>Eukaryota</taxon>
        <taxon>Fungi</taxon>
        <taxon>Dikarya</taxon>
        <taxon>Ascomycota</taxon>
        <taxon>Pezizomycotina</taxon>
        <taxon>Dothideomycetes</taxon>
        <taxon>Dothideomycetes incertae sedis</taxon>
        <taxon>Trypetheliales</taxon>
        <taxon>Trypetheliaceae</taxon>
        <taxon>Viridothelium</taxon>
    </lineage>
</organism>
<evidence type="ECO:0000313" key="3">
    <source>
        <dbReference type="Proteomes" id="UP000800092"/>
    </source>
</evidence>